<accession>A0A8J4RV39</accession>
<name>A0A8J4RV39_9ROSI</name>
<evidence type="ECO:0000313" key="1">
    <source>
        <dbReference type="EMBL" id="KAF3968806.1"/>
    </source>
</evidence>
<gene>
    <name evidence="1" type="ORF">CMV_007347</name>
</gene>
<dbReference type="OrthoDB" id="997988at2759"/>
<protein>
    <recommendedName>
        <fullName evidence="3">Endonuclease/exonuclease/phosphatase domain-containing protein</fullName>
    </recommendedName>
</protein>
<reference evidence="1" key="1">
    <citation type="submission" date="2020-03" db="EMBL/GenBank/DDBJ databases">
        <title>Castanea mollissima Vanexum genome sequencing.</title>
        <authorList>
            <person name="Staton M."/>
        </authorList>
    </citation>
    <scope>NUCLEOTIDE SEQUENCE</scope>
    <source>
        <tissue evidence="1">Leaf</tissue>
    </source>
</reference>
<dbReference type="Gene3D" id="3.60.10.10">
    <property type="entry name" value="Endonuclease/exonuclease/phosphatase"/>
    <property type="match status" value="1"/>
</dbReference>
<dbReference type="Proteomes" id="UP000737018">
    <property type="component" value="Unassembled WGS sequence"/>
</dbReference>
<organism evidence="1 2">
    <name type="scientific">Castanea mollissima</name>
    <name type="common">Chinese chestnut</name>
    <dbReference type="NCBI Taxonomy" id="60419"/>
    <lineage>
        <taxon>Eukaryota</taxon>
        <taxon>Viridiplantae</taxon>
        <taxon>Streptophyta</taxon>
        <taxon>Embryophyta</taxon>
        <taxon>Tracheophyta</taxon>
        <taxon>Spermatophyta</taxon>
        <taxon>Magnoliopsida</taxon>
        <taxon>eudicotyledons</taxon>
        <taxon>Gunneridae</taxon>
        <taxon>Pentapetalae</taxon>
        <taxon>rosids</taxon>
        <taxon>fabids</taxon>
        <taxon>Fagales</taxon>
        <taxon>Fagaceae</taxon>
        <taxon>Castanea</taxon>
    </lineage>
</organism>
<evidence type="ECO:0008006" key="3">
    <source>
        <dbReference type="Google" id="ProtNLM"/>
    </source>
</evidence>
<keyword evidence="2" id="KW-1185">Reference proteome</keyword>
<dbReference type="PANTHER" id="PTHR35218">
    <property type="entry name" value="RNASE H DOMAIN-CONTAINING PROTEIN"/>
    <property type="match status" value="1"/>
</dbReference>
<evidence type="ECO:0000313" key="2">
    <source>
        <dbReference type="Proteomes" id="UP000737018"/>
    </source>
</evidence>
<dbReference type="InterPro" id="IPR036691">
    <property type="entry name" value="Endo/exonu/phosph_ase_sf"/>
</dbReference>
<dbReference type="EMBL" id="JRKL02000723">
    <property type="protein sequence ID" value="KAF3968806.1"/>
    <property type="molecule type" value="Genomic_DNA"/>
</dbReference>
<proteinExistence type="predicted"/>
<dbReference type="SUPFAM" id="SSF56219">
    <property type="entry name" value="DNase I-like"/>
    <property type="match status" value="1"/>
</dbReference>
<dbReference type="PANTHER" id="PTHR35218:SF9">
    <property type="entry name" value="ENDONUCLEASE_EXONUCLEASE_PHOSPHATASE DOMAIN-CONTAINING PROTEIN"/>
    <property type="match status" value="1"/>
</dbReference>
<comment type="caution">
    <text evidence="1">The sequence shown here is derived from an EMBL/GenBank/DDBJ whole genome shotgun (WGS) entry which is preliminary data.</text>
</comment>
<sequence length="159" mass="18390">MRKKSHKSKPDLMFLMETRLPKDRGKMVWDKCGFVNCWELPRDGMSGGLLLVWRDSQNLQLVFESKHLVHTDMVDNRGNPLSITFVYGHPQLTKKEEVWGKLRALKLIAHPRWLCIGDFNQILSNKDKFTFGDRSIPGAERLQQLISDLQLCELVAQGQ</sequence>
<dbReference type="AlphaFoldDB" id="A0A8J4RV39"/>